<dbReference type="AlphaFoldDB" id="A0A414YGH7"/>
<proteinExistence type="predicted"/>
<dbReference type="RefSeq" id="WP_118253080.1">
    <property type="nucleotide sequence ID" value="NZ_JAQEAK010000069.1"/>
</dbReference>
<organism evidence="1 2">
    <name type="scientific">Segatella copri</name>
    <dbReference type="NCBI Taxonomy" id="165179"/>
    <lineage>
        <taxon>Bacteria</taxon>
        <taxon>Pseudomonadati</taxon>
        <taxon>Bacteroidota</taxon>
        <taxon>Bacteroidia</taxon>
        <taxon>Bacteroidales</taxon>
        <taxon>Prevotellaceae</taxon>
        <taxon>Segatella</taxon>
    </lineage>
</organism>
<evidence type="ECO:0000313" key="1">
    <source>
        <dbReference type="EMBL" id="RHH85245.1"/>
    </source>
</evidence>
<protein>
    <submittedName>
        <fullName evidence="1">Uncharacterized protein</fullName>
    </submittedName>
</protein>
<dbReference type="Proteomes" id="UP000284548">
    <property type="component" value="Unassembled WGS sequence"/>
</dbReference>
<evidence type="ECO:0000313" key="2">
    <source>
        <dbReference type="Proteomes" id="UP000284548"/>
    </source>
</evidence>
<accession>A0A414YGH7</accession>
<reference evidence="1 2" key="1">
    <citation type="submission" date="2018-08" db="EMBL/GenBank/DDBJ databases">
        <title>A genome reference for cultivated species of the human gut microbiota.</title>
        <authorList>
            <person name="Zou Y."/>
            <person name="Xue W."/>
            <person name="Luo G."/>
        </authorList>
    </citation>
    <scope>NUCLEOTIDE SEQUENCE [LARGE SCALE GENOMIC DNA]</scope>
    <source>
        <strain evidence="1 2">AM16-54</strain>
    </source>
</reference>
<gene>
    <name evidence="1" type="ORF">DW192_00495</name>
</gene>
<name>A0A414YGH7_9BACT</name>
<dbReference type="EMBL" id="QRKB01000001">
    <property type="protein sequence ID" value="RHH85245.1"/>
    <property type="molecule type" value="Genomic_DNA"/>
</dbReference>
<comment type="caution">
    <text evidence="1">The sequence shown here is derived from an EMBL/GenBank/DDBJ whole genome shotgun (WGS) entry which is preliminary data.</text>
</comment>
<sequence>MIVIKIKTWKDWKKDFLDWVQAPRRSTCKEYVDYMEALQNQVLYKVINDTCDKYGNMREGQIQGITEAVERCVAECAKEARKLIDECQPVKFF</sequence>